<sequence length="348" mass="40075">MEFEPKNISSSMFIIPFFVSIVFILIWISKKSKPSNSKLPPGPPKLPLIGNLHQLGSLLHRSLTKLSQKYGPLMHIKLGIRSKAEKMHKEIDRILEKILRYHQLDTSLEKEGEDFVDVLLRLQKQNNLEHPLSDRIIKANMLDIFSAGSGTVAKTLEWAMSELIRNPRLMEKTQIEVRNVFDAKGHVDETNLHELKYLKAVIKETLRLHGPVTLLLPRECSENCEINGYEIPAKTKVIVNSYAVGMDPNYWDEPEKFYPERFIDSIIDYKGLDFQFIPFGAGRRMCPGTTFGIINVEILLANLLFHFDWKMINGVKAEELDMSEVFGLSVRRKHDLYLIPIMYHSTVE</sequence>
<comment type="caution">
    <text evidence="1">The sequence shown here is derived from an EMBL/GenBank/DDBJ whole genome shotgun (WGS) entry which is preliminary data.</text>
</comment>
<evidence type="ECO:0000313" key="1">
    <source>
        <dbReference type="EMBL" id="CAJ2639991.1"/>
    </source>
</evidence>
<reference evidence="1" key="1">
    <citation type="submission" date="2023-10" db="EMBL/GenBank/DDBJ databases">
        <authorList>
            <person name="Rodriguez Cubillos JULIANA M."/>
            <person name="De Vega J."/>
        </authorList>
    </citation>
    <scope>NUCLEOTIDE SEQUENCE</scope>
</reference>
<name>A0ACB0J794_TRIPR</name>
<organism evidence="1 2">
    <name type="scientific">Trifolium pratense</name>
    <name type="common">Red clover</name>
    <dbReference type="NCBI Taxonomy" id="57577"/>
    <lineage>
        <taxon>Eukaryota</taxon>
        <taxon>Viridiplantae</taxon>
        <taxon>Streptophyta</taxon>
        <taxon>Embryophyta</taxon>
        <taxon>Tracheophyta</taxon>
        <taxon>Spermatophyta</taxon>
        <taxon>Magnoliopsida</taxon>
        <taxon>eudicotyledons</taxon>
        <taxon>Gunneridae</taxon>
        <taxon>Pentapetalae</taxon>
        <taxon>rosids</taxon>
        <taxon>fabids</taxon>
        <taxon>Fabales</taxon>
        <taxon>Fabaceae</taxon>
        <taxon>Papilionoideae</taxon>
        <taxon>50 kb inversion clade</taxon>
        <taxon>NPAAA clade</taxon>
        <taxon>Hologalegina</taxon>
        <taxon>IRL clade</taxon>
        <taxon>Trifolieae</taxon>
        <taxon>Trifolium</taxon>
    </lineage>
</organism>
<gene>
    <name evidence="1" type="ORF">MILVUS5_LOCUS9924</name>
</gene>
<evidence type="ECO:0000313" key="2">
    <source>
        <dbReference type="Proteomes" id="UP001177021"/>
    </source>
</evidence>
<accession>A0ACB0J794</accession>
<proteinExistence type="predicted"/>
<dbReference type="EMBL" id="CASHSV030000024">
    <property type="protein sequence ID" value="CAJ2639991.1"/>
    <property type="molecule type" value="Genomic_DNA"/>
</dbReference>
<keyword evidence="2" id="KW-1185">Reference proteome</keyword>
<protein>
    <submittedName>
        <fullName evidence="1">Uncharacterized protein</fullName>
    </submittedName>
</protein>
<dbReference type="Proteomes" id="UP001177021">
    <property type="component" value="Unassembled WGS sequence"/>
</dbReference>